<dbReference type="InterPro" id="IPR037442">
    <property type="entry name" value="Melanophilin_FYVE-rel_dom"/>
</dbReference>
<feature type="compositionally biased region" description="Acidic residues" evidence="1">
    <location>
        <begin position="163"/>
        <end position="173"/>
    </location>
</feature>
<dbReference type="SUPFAM" id="SSF57903">
    <property type="entry name" value="FYVE/PHD zinc finger"/>
    <property type="match status" value="1"/>
</dbReference>
<dbReference type="CDD" id="cd15752">
    <property type="entry name" value="FYVE_SlaC2-a"/>
    <property type="match status" value="1"/>
</dbReference>
<proteinExistence type="predicted"/>
<feature type="domain" description="RabBD" evidence="2">
    <location>
        <begin position="4"/>
        <end position="124"/>
    </location>
</feature>
<dbReference type="InterPro" id="IPR041282">
    <property type="entry name" value="FYVE_2"/>
</dbReference>
<dbReference type="Pfam" id="PF02318">
    <property type="entry name" value="FYVE_2"/>
    <property type="match status" value="1"/>
</dbReference>
<evidence type="ECO:0000259" key="2">
    <source>
        <dbReference type="PROSITE" id="PS50916"/>
    </source>
</evidence>
<dbReference type="Ensembl" id="ENSANAT00000059074.1">
    <property type="protein sequence ID" value="ENSANAP00000040962.1"/>
    <property type="gene ID" value="ENSANAG00000037808.1"/>
</dbReference>
<dbReference type="GeneTree" id="ENSGT00950000183138"/>
<dbReference type="Gene3D" id="3.30.40.10">
    <property type="entry name" value="Zinc/RING finger domain, C3HC4 (zinc finger)"/>
    <property type="match status" value="1"/>
</dbReference>
<evidence type="ECO:0000313" key="3">
    <source>
        <dbReference type="Ensembl" id="ENSANAP00000040962.1"/>
    </source>
</evidence>
<accession>A0A2K5F683</accession>
<feature type="compositionally biased region" description="Low complexity" evidence="1">
    <location>
        <begin position="234"/>
        <end position="244"/>
    </location>
</feature>
<dbReference type="GO" id="GO:0003779">
    <property type="term" value="F:actin binding"/>
    <property type="evidence" value="ECO:0007669"/>
    <property type="project" value="TreeGrafter"/>
</dbReference>
<dbReference type="InterPro" id="IPR011011">
    <property type="entry name" value="Znf_FYVE_PHD"/>
</dbReference>
<dbReference type="InterPro" id="IPR013083">
    <property type="entry name" value="Znf_RING/FYVE/PHD"/>
</dbReference>
<dbReference type="PANTHER" id="PTHR14555">
    <property type="entry name" value="MYELIN-ASSOCIATED OLIGODENDROCYTIC BASIC PROTEIN MOBP -RELATED"/>
    <property type="match status" value="1"/>
</dbReference>
<keyword evidence="4" id="KW-1185">Reference proteome</keyword>
<evidence type="ECO:0000256" key="1">
    <source>
        <dbReference type="SAM" id="MobiDB-lite"/>
    </source>
</evidence>
<name>A0A2K5F683_AOTNA</name>
<dbReference type="Proteomes" id="UP000233020">
    <property type="component" value="Unplaced"/>
</dbReference>
<organism evidence="3 4">
    <name type="scientific">Aotus nancymaae</name>
    <name type="common">Ma's night monkey</name>
    <dbReference type="NCBI Taxonomy" id="37293"/>
    <lineage>
        <taxon>Eukaryota</taxon>
        <taxon>Metazoa</taxon>
        <taxon>Chordata</taxon>
        <taxon>Craniata</taxon>
        <taxon>Vertebrata</taxon>
        <taxon>Euteleostomi</taxon>
        <taxon>Mammalia</taxon>
        <taxon>Eutheria</taxon>
        <taxon>Euarchontoglires</taxon>
        <taxon>Primates</taxon>
        <taxon>Haplorrhini</taxon>
        <taxon>Platyrrhini</taxon>
        <taxon>Aotidae</taxon>
        <taxon>Aotus</taxon>
    </lineage>
</organism>
<dbReference type="GO" id="GO:0030864">
    <property type="term" value="C:cortical actin cytoskeleton"/>
    <property type="evidence" value="ECO:0007669"/>
    <property type="project" value="TreeGrafter"/>
</dbReference>
<protein>
    <submittedName>
        <fullName evidence="3">Melanophilin</fullName>
    </submittedName>
</protein>
<reference evidence="3" key="1">
    <citation type="submission" date="2025-08" db="UniProtKB">
        <authorList>
            <consortium name="Ensembl"/>
        </authorList>
    </citation>
    <scope>IDENTIFICATION</scope>
</reference>
<feature type="region of interest" description="Disordered" evidence="1">
    <location>
        <begin position="422"/>
        <end position="469"/>
    </location>
</feature>
<dbReference type="InterPro" id="IPR010911">
    <property type="entry name" value="Rab_BD"/>
</dbReference>
<dbReference type="PROSITE" id="PS50916">
    <property type="entry name" value="RABBD"/>
    <property type="match status" value="1"/>
</dbReference>
<feature type="compositionally biased region" description="Basic and acidic residues" evidence="1">
    <location>
        <begin position="428"/>
        <end position="438"/>
    </location>
</feature>
<dbReference type="GO" id="GO:0006886">
    <property type="term" value="P:intracellular protein transport"/>
    <property type="evidence" value="ECO:0007669"/>
    <property type="project" value="InterPro"/>
</dbReference>
<feature type="region of interest" description="Disordered" evidence="1">
    <location>
        <begin position="143"/>
        <end position="244"/>
    </location>
</feature>
<dbReference type="PANTHER" id="PTHR14555:SF1">
    <property type="entry name" value="MELANOPHILIN"/>
    <property type="match status" value="1"/>
</dbReference>
<dbReference type="GO" id="GO:0017022">
    <property type="term" value="F:myosin binding"/>
    <property type="evidence" value="ECO:0007669"/>
    <property type="project" value="TreeGrafter"/>
</dbReference>
<feature type="compositionally biased region" description="Basic residues" evidence="1">
    <location>
        <begin position="283"/>
        <end position="292"/>
    </location>
</feature>
<reference evidence="3" key="2">
    <citation type="submission" date="2025-09" db="UniProtKB">
        <authorList>
            <consortium name="Ensembl"/>
        </authorList>
    </citation>
    <scope>IDENTIFICATION</scope>
</reference>
<feature type="compositionally biased region" description="Basic and acidic residues" evidence="1">
    <location>
        <begin position="339"/>
        <end position="349"/>
    </location>
</feature>
<feature type="compositionally biased region" description="Polar residues" evidence="1">
    <location>
        <begin position="174"/>
        <end position="188"/>
    </location>
</feature>
<feature type="region of interest" description="Disordered" evidence="1">
    <location>
        <begin position="278"/>
        <end position="410"/>
    </location>
</feature>
<dbReference type="GO" id="GO:0031267">
    <property type="term" value="F:small GTPase binding"/>
    <property type="evidence" value="ECO:0007669"/>
    <property type="project" value="InterPro"/>
</dbReference>
<dbReference type="FunFam" id="3.30.40.10:FF:000018">
    <property type="entry name" value="Synaptotagmin-like 5, isoform CRA_a"/>
    <property type="match status" value="1"/>
</dbReference>
<dbReference type="InterPro" id="IPR051745">
    <property type="entry name" value="Intracell_Transport_Effector"/>
</dbReference>
<evidence type="ECO:0000313" key="4">
    <source>
        <dbReference type="Proteomes" id="UP000233020"/>
    </source>
</evidence>
<gene>
    <name evidence="3" type="primary">MLPH</name>
</gene>
<sequence>MGKKLDLSKLTDEEAQHVLEVVQRDFDLRRKEEERLEGLKGKIKKESSKRELLSDTAHLNETHCAHCLQPYRLLVNSKRQCLECGLFTCKGCGRIHPEEQGWLCDPCHLARVVKIGSLEWYYEHVKARFKRFGSAKVIRSLRGRLQSEAGPEPISEERSGDSEQTDEDGEQDSEAQVQPFGSKSLTDESCSEKAVPQKAEGLEEADAGASGCHPRPEEQPTRISPSGHSALAELSLPGGAHGLALGTAAALGPNVIRKEQLPPQYLADVDTSDEESIWAHMAASHHSKRRGRASSESQGVGAGVCTEADVEEETLRRKLEELTSNVSDEGASSEEEETKDEKAEPDRGTSEVSDIESRIAALRAAGLTVKPSGKPRRRSNLPIFLPRVAGKVGKRPEDPNGDPSNEAKAMAVPYLLRRKFSNSLKSQGKGDDSFDRKSVYRGSLTQRNPNGRKGMAGHTFAKPVVAHQP</sequence>
<dbReference type="AlphaFoldDB" id="A0A2K5F683"/>